<dbReference type="GO" id="GO:0097546">
    <property type="term" value="C:ciliary base"/>
    <property type="evidence" value="ECO:0000318"/>
    <property type="project" value="GO_Central"/>
</dbReference>
<dbReference type="Bgee" id="ENSACAG00000012816">
    <property type="expression patterns" value="Expressed in lung and 10 other cell types or tissues"/>
</dbReference>
<dbReference type="GeneTree" id="ENSGT00390000013786"/>
<dbReference type="GO" id="GO:0030496">
    <property type="term" value="C:midbody"/>
    <property type="evidence" value="ECO:0000318"/>
    <property type="project" value="GO_Central"/>
</dbReference>
<reference evidence="2 3" key="1">
    <citation type="submission" date="2009-12" db="EMBL/GenBank/DDBJ databases">
        <title>The Genome Sequence of Anolis carolinensis (Green Anole Lizard).</title>
        <authorList>
            <consortium name="The Genome Sequencing Platform"/>
            <person name="Di Palma F."/>
            <person name="Alfoldi J."/>
            <person name="Heiman D."/>
            <person name="Young S."/>
            <person name="Grabherr M."/>
            <person name="Johnson J."/>
            <person name="Lander E.S."/>
            <person name="Lindblad-Toh K."/>
        </authorList>
    </citation>
    <scope>NUCLEOTIDE SEQUENCE [LARGE SCALE GENOMIC DNA]</scope>
    <source>
        <strain evidence="2 3">JBL SC #1</strain>
    </source>
</reference>
<reference evidence="2" key="3">
    <citation type="submission" date="2025-09" db="UniProtKB">
        <authorList>
            <consortium name="Ensembl"/>
        </authorList>
    </citation>
    <scope>IDENTIFICATION</scope>
</reference>
<dbReference type="HOGENOM" id="CLU_010202_0_0_1"/>
<dbReference type="Pfam" id="PF15352">
    <property type="entry name" value="K1377"/>
    <property type="match status" value="2"/>
</dbReference>
<evidence type="ECO:0000256" key="1">
    <source>
        <dbReference type="SAM" id="MobiDB-lite"/>
    </source>
</evidence>
<proteinExistence type="predicted"/>
<dbReference type="PANTHER" id="PTHR31191:SF4">
    <property type="entry name" value="CENTROSOMAL PROTEIN OF 126 KDA"/>
    <property type="match status" value="1"/>
</dbReference>
<feature type="region of interest" description="Disordered" evidence="1">
    <location>
        <begin position="531"/>
        <end position="560"/>
    </location>
</feature>
<dbReference type="GO" id="GO:0005813">
    <property type="term" value="C:centrosome"/>
    <property type="evidence" value="ECO:0000318"/>
    <property type="project" value="GO_Central"/>
</dbReference>
<accession>G1KMT5</accession>
<dbReference type="GO" id="GO:0031122">
    <property type="term" value="P:cytoplasmic microtubule organization"/>
    <property type="evidence" value="ECO:0000318"/>
    <property type="project" value="GO_Central"/>
</dbReference>
<sequence>MANWIRITINCSSHCPSTAYAALEEKWKEDEQKEQKFREQILLQRKQKHQEATERFQRSHLPSSQRKMQGKTEPKLDEALQKIQATGFFPFRVTERPSSATRNDRFNWKQNSPNVRCDRIMQENRRGNLNSGQLLFQQNLDEMQQQLQEQHFSNLQDFHQEVNEITRSESVSSVDSLEAGERNESCATLSETSSLSAQLDSSCTNHRITETLLEEASEGSSDQQKSNGKEKVNENILFLPQGDLLVNLSDFDQQKTDHTGERKGVKFPKSILKKESKYEPGCFKAVVVNRGIKFGGQSVSDARDSIELAKIKGKDADIPKNNKKLRWFDEINRVVEGNDDEKCSEQSITEIFQPQVQSPGIQIKATASKTNIKSVPFYMLSSVFPETHQNSQISNQTTGGSNRDNVIQSNFGSSGYHVAKQAWMAPRGEEIRSALHNCDSKNPKNNPRKGRTKTIKRPKSAKSQSTTSVIKNRRGTIIRPQSASEAPKVMKAQGKIIVPHPPCKAIPDKGLDESPADVVYQSVSPCKLQTDTENSNFSNGRSFLPEGQDVSRNNTGDALPSTNAYRTHAATMRPSYSVFTYGPLTKTKVITNAAPSIVRSNSFPKRTPVYSENVLHLDRIPTDEEITVLWQGVHHALAQKDVTAASVAFARRKQMNENNEYKRKALLEQRRQMTASARQKATGVGQVSYESSFSYAFPLLVSDSTTQFLLAENLANLSATESEILSGLDVAQAHKQTVVLNRPPRQGMSALSFEEHQVLQSLDRLNQRLQSKYSVIICTELMQSPIWQAT</sequence>
<reference evidence="2" key="2">
    <citation type="submission" date="2025-08" db="UniProtKB">
        <authorList>
            <consortium name="Ensembl"/>
        </authorList>
    </citation>
    <scope>IDENTIFICATION</scope>
</reference>
<dbReference type="Ensembl" id="ENSACAT00000012811.4">
    <property type="protein sequence ID" value="ENSACAP00000012555.4"/>
    <property type="gene ID" value="ENSACAG00000012816.4"/>
</dbReference>
<dbReference type="InterPro" id="IPR028257">
    <property type="entry name" value="CEP126"/>
</dbReference>
<dbReference type="PANTHER" id="PTHR31191">
    <property type="entry name" value="CENTROSOMAL PROTEIN CEP126"/>
    <property type="match status" value="1"/>
</dbReference>
<dbReference type="GO" id="GO:1905515">
    <property type="term" value="P:non-motile cilium assembly"/>
    <property type="evidence" value="ECO:0007669"/>
    <property type="project" value="InterPro"/>
</dbReference>
<evidence type="ECO:0000313" key="3">
    <source>
        <dbReference type="Proteomes" id="UP000001646"/>
    </source>
</evidence>
<feature type="region of interest" description="Disordered" evidence="1">
    <location>
        <begin position="389"/>
        <end position="408"/>
    </location>
</feature>
<feature type="compositionally biased region" description="Basic residues" evidence="1">
    <location>
        <begin position="446"/>
        <end position="460"/>
    </location>
</feature>
<organism evidence="2 3">
    <name type="scientific">Anolis carolinensis</name>
    <name type="common">Green anole</name>
    <name type="synonym">American chameleon</name>
    <dbReference type="NCBI Taxonomy" id="28377"/>
    <lineage>
        <taxon>Eukaryota</taxon>
        <taxon>Metazoa</taxon>
        <taxon>Chordata</taxon>
        <taxon>Craniata</taxon>
        <taxon>Vertebrata</taxon>
        <taxon>Euteleostomi</taxon>
        <taxon>Lepidosauria</taxon>
        <taxon>Squamata</taxon>
        <taxon>Bifurcata</taxon>
        <taxon>Unidentata</taxon>
        <taxon>Episquamata</taxon>
        <taxon>Toxicofera</taxon>
        <taxon>Iguania</taxon>
        <taxon>Dactyloidae</taxon>
        <taxon>Anolis</taxon>
    </lineage>
</organism>
<feature type="region of interest" description="Disordered" evidence="1">
    <location>
        <begin position="45"/>
        <end position="74"/>
    </location>
</feature>
<dbReference type="GO" id="GO:0060271">
    <property type="term" value="P:cilium assembly"/>
    <property type="evidence" value="ECO:0000318"/>
    <property type="project" value="GO_Central"/>
</dbReference>
<dbReference type="AlphaFoldDB" id="G1KMT5"/>
<feature type="region of interest" description="Disordered" evidence="1">
    <location>
        <begin position="167"/>
        <end position="189"/>
    </location>
</feature>
<evidence type="ECO:0000313" key="2">
    <source>
        <dbReference type="Ensembl" id="ENSACAP00000012555.4"/>
    </source>
</evidence>
<dbReference type="InParanoid" id="G1KMT5"/>
<feature type="region of interest" description="Disordered" evidence="1">
    <location>
        <begin position="435"/>
        <end position="468"/>
    </location>
</feature>
<feature type="compositionally biased region" description="Polar residues" evidence="1">
    <location>
        <begin position="550"/>
        <end position="560"/>
    </location>
</feature>
<keyword evidence="3" id="KW-1185">Reference proteome</keyword>
<feature type="compositionally biased region" description="Polar residues" evidence="1">
    <location>
        <begin position="531"/>
        <end position="541"/>
    </location>
</feature>
<name>G1KMT5_ANOCA</name>
<dbReference type="Proteomes" id="UP000001646">
    <property type="component" value="Chromosome 3"/>
</dbReference>
<dbReference type="GO" id="GO:0007052">
    <property type="term" value="P:mitotic spindle organization"/>
    <property type="evidence" value="ECO:0007669"/>
    <property type="project" value="InterPro"/>
</dbReference>
<protein>
    <submittedName>
        <fullName evidence="2">Uncharacterized protein</fullName>
    </submittedName>
</protein>